<dbReference type="InterPro" id="IPR000618">
    <property type="entry name" value="Insect_cuticle"/>
</dbReference>
<keyword evidence="1 2" id="KW-0193">Cuticle</keyword>
<dbReference type="InterPro" id="IPR051217">
    <property type="entry name" value="Insect_Cuticle_Struc_Prot"/>
</dbReference>
<evidence type="ECO:0000313" key="5">
    <source>
        <dbReference type="EMBL" id="CAH1403336.1"/>
    </source>
</evidence>
<feature type="chain" id="PRO_5040176767" evidence="4">
    <location>
        <begin position="17"/>
        <end position="187"/>
    </location>
</feature>
<reference evidence="5" key="1">
    <citation type="submission" date="2022-01" db="EMBL/GenBank/DDBJ databases">
        <authorList>
            <person name="King R."/>
        </authorList>
    </citation>
    <scope>NUCLEOTIDE SEQUENCE</scope>
</reference>
<accession>A0A9P0HJT3</accession>
<dbReference type="GO" id="GO:0042302">
    <property type="term" value="F:structural constituent of cuticle"/>
    <property type="evidence" value="ECO:0007669"/>
    <property type="project" value="UniProtKB-UniRule"/>
</dbReference>
<keyword evidence="6" id="KW-1185">Reference proteome</keyword>
<feature type="signal peptide" evidence="4">
    <location>
        <begin position="1"/>
        <end position="16"/>
    </location>
</feature>
<evidence type="ECO:0000313" key="6">
    <source>
        <dbReference type="Proteomes" id="UP001152798"/>
    </source>
</evidence>
<dbReference type="OrthoDB" id="6627475at2759"/>
<evidence type="ECO:0000256" key="2">
    <source>
        <dbReference type="PROSITE-ProRule" id="PRU00497"/>
    </source>
</evidence>
<dbReference type="Pfam" id="PF00379">
    <property type="entry name" value="Chitin_bind_4"/>
    <property type="match status" value="1"/>
</dbReference>
<evidence type="ECO:0000256" key="4">
    <source>
        <dbReference type="SAM" id="SignalP"/>
    </source>
</evidence>
<dbReference type="GO" id="GO:0031012">
    <property type="term" value="C:extracellular matrix"/>
    <property type="evidence" value="ECO:0007669"/>
    <property type="project" value="TreeGrafter"/>
</dbReference>
<dbReference type="PROSITE" id="PS51155">
    <property type="entry name" value="CHIT_BIND_RR_2"/>
    <property type="match status" value="1"/>
</dbReference>
<evidence type="ECO:0000256" key="3">
    <source>
        <dbReference type="SAM" id="MobiDB-lite"/>
    </source>
</evidence>
<keyword evidence="4" id="KW-0732">Signal</keyword>
<protein>
    <submittedName>
        <fullName evidence="5">Uncharacterized protein</fullName>
    </submittedName>
</protein>
<evidence type="ECO:0000256" key="1">
    <source>
        <dbReference type="ARBA" id="ARBA00022460"/>
    </source>
</evidence>
<dbReference type="GO" id="GO:0005615">
    <property type="term" value="C:extracellular space"/>
    <property type="evidence" value="ECO:0007669"/>
    <property type="project" value="TreeGrafter"/>
</dbReference>
<dbReference type="EMBL" id="OV725081">
    <property type="protein sequence ID" value="CAH1403336.1"/>
    <property type="molecule type" value="Genomic_DNA"/>
</dbReference>
<organism evidence="5 6">
    <name type="scientific">Nezara viridula</name>
    <name type="common">Southern green stink bug</name>
    <name type="synonym">Cimex viridulus</name>
    <dbReference type="NCBI Taxonomy" id="85310"/>
    <lineage>
        <taxon>Eukaryota</taxon>
        <taxon>Metazoa</taxon>
        <taxon>Ecdysozoa</taxon>
        <taxon>Arthropoda</taxon>
        <taxon>Hexapoda</taxon>
        <taxon>Insecta</taxon>
        <taxon>Pterygota</taxon>
        <taxon>Neoptera</taxon>
        <taxon>Paraneoptera</taxon>
        <taxon>Hemiptera</taxon>
        <taxon>Heteroptera</taxon>
        <taxon>Panheteroptera</taxon>
        <taxon>Pentatomomorpha</taxon>
        <taxon>Pentatomoidea</taxon>
        <taxon>Pentatomidae</taxon>
        <taxon>Pentatominae</taxon>
        <taxon>Nezara</taxon>
    </lineage>
</organism>
<feature type="region of interest" description="Disordered" evidence="3">
    <location>
        <begin position="47"/>
        <end position="74"/>
    </location>
</feature>
<dbReference type="AlphaFoldDB" id="A0A9P0HJT3"/>
<gene>
    <name evidence="5" type="ORF">NEZAVI_LOCUS11955</name>
</gene>
<proteinExistence type="predicted"/>
<dbReference type="PANTHER" id="PTHR12236">
    <property type="entry name" value="STRUCTURAL CONTITUENT OF CUTICLE"/>
    <property type="match status" value="1"/>
</dbReference>
<sequence>MFKFVVLAIAVTAVHCQYGGYQKQEAPEYKEEEYYDTPKYSFEYSVHDPHTGDIKSQKEQREGEHTQGEYKLVEPDGSVREIHYSVEGKSGFLAEVQKQAGKGPEPSYYKPQPSYQKAEPSYYKPQPSYQKAEPSYYKPQPSYQKAEPSYYKPQPSYQKAEPSYYKPQPSYQKAEPSFYKPAYKPSY</sequence>
<dbReference type="PANTHER" id="PTHR12236:SF95">
    <property type="entry name" value="CUTICULAR PROTEIN 76BD, ISOFORM C-RELATED"/>
    <property type="match status" value="1"/>
</dbReference>
<dbReference type="Proteomes" id="UP001152798">
    <property type="component" value="Chromosome 5"/>
</dbReference>
<feature type="region of interest" description="Disordered" evidence="3">
    <location>
        <begin position="95"/>
        <end position="187"/>
    </location>
</feature>
<name>A0A9P0HJT3_NEZVI</name>